<feature type="domain" description="Holliday junction DNA helicase RuvA C-terminal" evidence="8">
    <location>
        <begin position="180"/>
        <end position="226"/>
    </location>
</feature>
<evidence type="ECO:0000256" key="2">
    <source>
        <dbReference type="ARBA" id="ARBA00022763"/>
    </source>
</evidence>
<dbReference type="InterPro" id="IPR013849">
    <property type="entry name" value="DNA_helicase_Holl-junc_RuvA_I"/>
</dbReference>
<dbReference type="Gene3D" id="1.10.8.10">
    <property type="entry name" value="DNA helicase RuvA subunit, C-terminal domain"/>
    <property type="match status" value="1"/>
</dbReference>
<dbReference type="InterPro" id="IPR011114">
    <property type="entry name" value="RuvA_C"/>
</dbReference>
<keyword evidence="10" id="KW-1185">Reference proteome</keyword>
<comment type="subcellular location">
    <subcellularLocation>
        <location evidence="6">Cytoplasm</location>
    </subcellularLocation>
</comment>
<gene>
    <name evidence="6 9" type="primary">ruvA</name>
    <name evidence="9" type="ORF">IT775_16200</name>
</gene>
<dbReference type="InterPro" id="IPR010994">
    <property type="entry name" value="RuvA_2-like"/>
</dbReference>
<comment type="subunit">
    <text evidence="6">Homotetramer. Forms an RuvA(8)-RuvB(12)-Holliday junction (HJ) complex. HJ DNA is sandwiched between 2 RuvA tetramers; dsDNA enters through RuvA and exits via RuvB. An RuvB hexamer assembles on each DNA strand where it exits the tetramer. Each RuvB hexamer is contacted by two RuvA subunits (via domain III) on 2 adjacent RuvB subunits; this complex drives branch migration. In the full resolvosome a probable DNA-RuvA(4)-RuvB(12)-RuvC(2) complex forms which resolves the HJ.</text>
</comment>
<evidence type="ECO:0000259" key="8">
    <source>
        <dbReference type="Pfam" id="PF07499"/>
    </source>
</evidence>
<evidence type="ECO:0000256" key="6">
    <source>
        <dbReference type="HAMAP-Rule" id="MF_00031"/>
    </source>
</evidence>
<evidence type="ECO:0000313" key="10">
    <source>
        <dbReference type="Proteomes" id="UP001195941"/>
    </source>
</evidence>
<keyword evidence="4 6" id="KW-0233">DNA recombination</keyword>
<evidence type="ECO:0000313" key="9">
    <source>
        <dbReference type="EMBL" id="MBR9652661.1"/>
    </source>
</evidence>
<protein>
    <recommendedName>
        <fullName evidence="6">Holliday junction branch migration complex subunit RuvA</fullName>
    </recommendedName>
</protein>
<keyword evidence="5 6" id="KW-0234">DNA repair</keyword>
<dbReference type="InterPro" id="IPR000085">
    <property type="entry name" value="RuvA"/>
</dbReference>
<comment type="caution">
    <text evidence="9">The sequence shown here is derived from an EMBL/GenBank/DDBJ whole genome shotgun (WGS) entry which is preliminary data.</text>
</comment>
<dbReference type="Proteomes" id="UP001195941">
    <property type="component" value="Unassembled WGS sequence"/>
</dbReference>
<evidence type="ECO:0000256" key="3">
    <source>
        <dbReference type="ARBA" id="ARBA00023125"/>
    </source>
</evidence>
<dbReference type="Pfam" id="PF14520">
    <property type="entry name" value="HHH_5"/>
    <property type="match status" value="1"/>
</dbReference>
<feature type="region of interest" description="Domain I" evidence="6">
    <location>
        <begin position="1"/>
        <end position="64"/>
    </location>
</feature>
<sequence>MIGKVSGRIDYRGEDHVLIDVRGVGYIVYCSDRTLATLPGPGEAVALYTDLLVREDLMQLFGFPTLVEKEWHRLLMGVQGIGAKASLAILGALGADGVSRAIALGDIAAIKAAKGVGPKTAQRVVIELKDKAPGVMAMAGSLPEAMGEVPAMPDDVIEAAEPAAKPAKAPKPRVRTSAAAQSDALSALANLGYAPAEAASAVAQAAQDAPEAETSALIRAALKLLAPKG</sequence>
<reference evidence="9 10" key="1">
    <citation type="journal article" date="2021" name="Arch. Microbiol.">
        <title>Thalassobius aquimarinus sp. nov., isolated from the Sea of Japan seashore.</title>
        <authorList>
            <person name="Kurilenko V.V."/>
            <person name="Romanenko L.A."/>
            <person name="Chernysheva N.Y."/>
            <person name="Velansky P.V."/>
            <person name="Tekutyeva L.A."/>
            <person name="Isaeva M.P."/>
            <person name="Mikhailov V.V."/>
        </authorList>
    </citation>
    <scope>NUCLEOTIDE SEQUENCE [LARGE SCALE GENOMIC DNA]</scope>
    <source>
        <strain evidence="9 10">KMM 8518</strain>
    </source>
</reference>
<dbReference type="CDD" id="cd14332">
    <property type="entry name" value="UBA_RuvA_C"/>
    <property type="match status" value="1"/>
</dbReference>
<dbReference type="NCBIfam" id="TIGR00084">
    <property type="entry name" value="ruvA"/>
    <property type="match status" value="1"/>
</dbReference>
<evidence type="ECO:0000259" key="7">
    <source>
        <dbReference type="Pfam" id="PF01330"/>
    </source>
</evidence>
<dbReference type="Gene3D" id="2.40.50.140">
    <property type="entry name" value="Nucleic acid-binding proteins"/>
    <property type="match status" value="1"/>
</dbReference>
<dbReference type="HAMAP" id="MF_00031">
    <property type="entry name" value="DNA_HJ_migration_RuvA"/>
    <property type="match status" value="1"/>
</dbReference>
<feature type="domain" description="DNA helicase Holliday junction RuvA type" evidence="7">
    <location>
        <begin position="1"/>
        <end position="62"/>
    </location>
</feature>
<comment type="function">
    <text evidence="6">The RuvA-RuvB-RuvC complex processes Holliday junction (HJ) DNA during genetic recombination and DNA repair, while the RuvA-RuvB complex plays an important role in the rescue of blocked DNA replication forks via replication fork reversal (RFR). RuvA specifically binds to HJ cruciform DNA, conferring on it an open structure. The RuvB hexamer acts as an ATP-dependent pump, pulling dsDNA into and through the RuvAB complex. HJ branch migration allows RuvC to scan DNA until it finds its consensus sequence, where it cleaves and resolves the cruciform DNA.</text>
</comment>
<dbReference type="InterPro" id="IPR036267">
    <property type="entry name" value="RuvA_C_sf"/>
</dbReference>
<evidence type="ECO:0000256" key="5">
    <source>
        <dbReference type="ARBA" id="ARBA00023204"/>
    </source>
</evidence>
<keyword evidence="2 6" id="KW-0227">DNA damage</keyword>
<dbReference type="InterPro" id="IPR012340">
    <property type="entry name" value="NA-bd_OB-fold"/>
</dbReference>
<keyword evidence="1 6" id="KW-0963">Cytoplasm</keyword>
<dbReference type="EMBL" id="JADMKU010000017">
    <property type="protein sequence ID" value="MBR9652661.1"/>
    <property type="molecule type" value="Genomic_DNA"/>
</dbReference>
<dbReference type="Pfam" id="PF01330">
    <property type="entry name" value="RuvA_N"/>
    <property type="match status" value="1"/>
</dbReference>
<dbReference type="RefSeq" id="WP_212702277.1">
    <property type="nucleotide sequence ID" value="NZ_JADMKU010000017.1"/>
</dbReference>
<evidence type="ECO:0000256" key="1">
    <source>
        <dbReference type="ARBA" id="ARBA00022490"/>
    </source>
</evidence>
<accession>A0ABS5HUX0</accession>
<proteinExistence type="inferred from homology"/>
<dbReference type="SUPFAM" id="SSF50249">
    <property type="entry name" value="Nucleic acid-binding proteins"/>
    <property type="match status" value="1"/>
</dbReference>
<name>A0ABS5HUX0_9RHOB</name>
<dbReference type="SUPFAM" id="SSF47781">
    <property type="entry name" value="RuvA domain 2-like"/>
    <property type="match status" value="1"/>
</dbReference>
<feature type="region of interest" description="Domain III" evidence="6">
    <location>
        <begin position="176"/>
        <end position="229"/>
    </location>
</feature>
<dbReference type="SUPFAM" id="SSF46929">
    <property type="entry name" value="DNA helicase RuvA subunit, C-terminal domain"/>
    <property type="match status" value="1"/>
</dbReference>
<comment type="caution">
    <text evidence="6">Lacks conserved residue(s) required for the propagation of feature annotation.</text>
</comment>
<comment type="similarity">
    <text evidence="6">Belongs to the RuvA family.</text>
</comment>
<keyword evidence="3 6" id="KW-0238">DNA-binding</keyword>
<dbReference type="Pfam" id="PF07499">
    <property type="entry name" value="RuvA_C"/>
    <property type="match status" value="1"/>
</dbReference>
<comment type="domain">
    <text evidence="6">Has three domains with a flexible linker between the domains II and III and assumes an 'L' shape. Domain III is highly mobile and contacts RuvB.</text>
</comment>
<evidence type="ECO:0000256" key="4">
    <source>
        <dbReference type="ARBA" id="ARBA00023172"/>
    </source>
</evidence>
<dbReference type="Gene3D" id="1.10.150.20">
    <property type="entry name" value="5' to 3' exonuclease, C-terminal subdomain"/>
    <property type="match status" value="1"/>
</dbReference>
<organism evidence="9 10">
    <name type="scientific">Thalassovita aquimarina</name>
    <dbReference type="NCBI Taxonomy" id="2785917"/>
    <lineage>
        <taxon>Bacteria</taxon>
        <taxon>Pseudomonadati</taxon>
        <taxon>Pseudomonadota</taxon>
        <taxon>Alphaproteobacteria</taxon>
        <taxon>Rhodobacterales</taxon>
        <taxon>Roseobacteraceae</taxon>
        <taxon>Thalassovita</taxon>
    </lineage>
</organism>